<feature type="chain" id="PRO_5026790639" evidence="1">
    <location>
        <begin position="22"/>
        <end position="712"/>
    </location>
</feature>
<keyword evidence="1" id="KW-0732">Signal</keyword>
<dbReference type="Gene3D" id="2.140.10.30">
    <property type="entry name" value="Dipeptidylpeptidase IV, N-terminal domain"/>
    <property type="match status" value="1"/>
</dbReference>
<dbReference type="PANTHER" id="PTHR11731:SF193">
    <property type="entry name" value="DIPEPTIDYL PEPTIDASE 9"/>
    <property type="match status" value="1"/>
</dbReference>
<dbReference type="Pfam" id="PF00326">
    <property type="entry name" value="Peptidase_S9"/>
    <property type="match status" value="1"/>
</dbReference>
<dbReference type="Pfam" id="PF00930">
    <property type="entry name" value="DPPIV_N"/>
    <property type="match status" value="1"/>
</dbReference>
<evidence type="ECO:0000259" key="2">
    <source>
        <dbReference type="Pfam" id="PF00326"/>
    </source>
</evidence>
<protein>
    <submittedName>
        <fullName evidence="4">Prolyl tripeptidyl peptidase</fullName>
        <ecNumber evidence="4">3.4.14.12</ecNumber>
    </submittedName>
</protein>
<gene>
    <name evidence="4" type="primary">ptpA</name>
    <name evidence="4" type="ORF">CHRY9393_02651</name>
</gene>
<keyword evidence="4" id="KW-0378">Hydrolase</keyword>
<dbReference type="GO" id="GO:0006508">
    <property type="term" value="P:proteolysis"/>
    <property type="evidence" value="ECO:0007669"/>
    <property type="project" value="InterPro"/>
</dbReference>
<feature type="domain" description="Peptidase S9 prolyl oligopeptidase catalytic" evidence="2">
    <location>
        <begin position="517"/>
        <end position="712"/>
    </location>
</feature>
<dbReference type="GO" id="GO:0008239">
    <property type="term" value="F:dipeptidyl-peptidase activity"/>
    <property type="evidence" value="ECO:0007669"/>
    <property type="project" value="TreeGrafter"/>
</dbReference>
<evidence type="ECO:0000313" key="5">
    <source>
        <dbReference type="Proteomes" id="UP000445309"/>
    </source>
</evidence>
<dbReference type="InterPro" id="IPR002469">
    <property type="entry name" value="Peptidase_S9B_N"/>
</dbReference>
<evidence type="ECO:0000256" key="1">
    <source>
        <dbReference type="SAM" id="SignalP"/>
    </source>
</evidence>
<organism evidence="4 5">
    <name type="scientific">Chryseobacterium fistulae</name>
    <dbReference type="NCBI Taxonomy" id="2675058"/>
    <lineage>
        <taxon>Bacteria</taxon>
        <taxon>Pseudomonadati</taxon>
        <taxon>Bacteroidota</taxon>
        <taxon>Flavobacteriia</taxon>
        <taxon>Flavobacteriales</taxon>
        <taxon>Weeksellaceae</taxon>
        <taxon>Chryseobacterium group</taxon>
        <taxon>Chryseobacterium</taxon>
    </lineage>
</organism>
<dbReference type="EC" id="3.4.14.12" evidence="4"/>
<dbReference type="Gene3D" id="3.40.50.1820">
    <property type="entry name" value="alpha/beta hydrolase"/>
    <property type="match status" value="1"/>
</dbReference>
<dbReference type="PANTHER" id="PTHR11731">
    <property type="entry name" value="PROTEASE FAMILY S9B,C DIPEPTIDYL-PEPTIDASE IV-RELATED"/>
    <property type="match status" value="1"/>
</dbReference>
<dbReference type="EMBL" id="CACVBY010000069">
    <property type="protein sequence ID" value="CAA7390347.1"/>
    <property type="molecule type" value="Genomic_DNA"/>
</dbReference>
<feature type="signal peptide" evidence="1">
    <location>
        <begin position="1"/>
        <end position="21"/>
    </location>
</feature>
<dbReference type="InterPro" id="IPR029058">
    <property type="entry name" value="AB_hydrolase_fold"/>
</dbReference>
<reference evidence="4 5" key="1">
    <citation type="submission" date="2020-01" db="EMBL/GenBank/DDBJ databases">
        <authorList>
            <person name="Rodrigo-Torres L."/>
            <person name="Arahal R. D."/>
            <person name="Lucena T."/>
        </authorList>
    </citation>
    <scope>NUCLEOTIDE SEQUENCE [LARGE SCALE GENOMIC DNA]</scope>
    <source>
        <strain evidence="4 5">CECT 9393</strain>
    </source>
</reference>
<dbReference type="RefSeq" id="WP_162073684.1">
    <property type="nucleotide sequence ID" value="NZ_CACVBY010000069.1"/>
</dbReference>
<dbReference type="InterPro" id="IPR001375">
    <property type="entry name" value="Peptidase_S9_cat"/>
</dbReference>
<dbReference type="Proteomes" id="UP000445309">
    <property type="component" value="Unassembled WGS sequence"/>
</dbReference>
<accession>A0A6N4XW19</accession>
<dbReference type="GO" id="GO:0008236">
    <property type="term" value="F:serine-type peptidase activity"/>
    <property type="evidence" value="ECO:0007669"/>
    <property type="project" value="InterPro"/>
</dbReference>
<dbReference type="AlphaFoldDB" id="A0A6N4XW19"/>
<name>A0A6N4XW19_9FLAO</name>
<evidence type="ECO:0000259" key="3">
    <source>
        <dbReference type="Pfam" id="PF00930"/>
    </source>
</evidence>
<evidence type="ECO:0000313" key="4">
    <source>
        <dbReference type="EMBL" id="CAA7390347.1"/>
    </source>
</evidence>
<dbReference type="SUPFAM" id="SSF82171">
    <property type="entry name" value="DPP6 N-terminal domain-like"/>
    <property type="match status" value="1"/>
</dbReference>
<dbReference type="InterPro" id="IPR050278">
    <property type="entry name" value="Serine_Prot_S9B/DPPIV"/>
</dbReference>
<dbReference type="SUPFAM" id="SSF53474">
    <property type="entry name" value="alpha/beta-Hydrolases"/>
    <property type="match status" value="1"/>
</dbReference>
<proteinExistence type="predicted"/>
<keyword evidence="5" id="KW-1185">Reference proteome</keyword>
<feature type="domain" description="Dipeptidylpeptidase IV N-terminal" evidence="3">
    <location>
        <begin position="128"/>
        <end position="429"/>
    </location>
</feature>
<sequence length="712" mass="81458">MKLHRFSLLMLVLGNITYAQTQQFTMAEAVNGMRTNLAVKNISQFSWSSDSRSYVQAVKDGYLITDLKTKKQDTLISLNQLNRYFSEEKLKAIPQIKFMNNSQGYFSVNNTMFWIEKSGNDWKVTNSSVIEESASNVKVFEDNKTLAFTVNNNLYINRDGNLTSVTNDSDLNIINGQAVHRNEFGIDTGIFPAPNSESVAFYRMDQTMVADYPIIDWSATPAVNQNIKYPMAGEASHQVTLPIFNIKSGSTTVVKIEGEKDQYLTAVTWSPDSKYIFVGVLNREQNHMKMNQYDVATGDLVKTLFEEKDTQYVEPQHSLIFFPNSNTDFIWQSQRTGYNHLFHYNLEKGLIAQITKGDWLVTDVLGFNEKKKEIYFTSTKETPLERHLYKVNWTNFKMHRLESEEGIHNGILSNDGNYLYDVYSNASTPRIANIINTNTLKCDHILTGENTLKNYQRPEVKNITLKADDGTPLYGKIILPTNFDPNKKYPAIVYLYNGPHLQLVTNNFPASGNLWYEYMAQHGYIIFTMDGRGSSNRGLKFEQAVFRNLGTNEMNDQMKGVEYLKSLPYVDAGRMGIHGWSFGGFMTTSFMLRYPEVFKVGVAGGPVIDWKMYEIMYGERYMDTPQENPEGYAKANLLDKVQNLKGKLLMIHGAQDDVVVWQHSIKFIKSAVDNGVQVDYFVYPGHPHNVAGKDRVHLMQKVTDYFDQYLKK</sequence>